<evidence type="ECO:0000313" key="10">
    <source>
        <dbReference type="Proteomes" id="UP000289886"/>
    </source>
</evidence>
<keyword evidence="3" id="KW-0963">Cytoplasm</keyword>
<gene>
    <name evidence="9" type="ORF">EOD39_9346</name>
</gene>
<evidence type="ECO:0000256" key="3">
    <source>
        <dbReference type="ARBA" id="ARBA00022490"/>
    </source>
</evidence>
<dbReference type="Proteomes" id="UP000289886">
    <property type="component" value="Unassembled WGS sequence"/>
</dbReference>
<organism evidence="9 10">
    <name type="scientific">Acipenser ruthenus</name>
    <name type="common">Sterlet sturgeon</name>
    <dbReference type="NCBI Taxonomy" id="7906"/>
    <lineage>
        <taxon>Eukaryota</taxon>
        <taxon>Metazoa</taxon>
        <taxon>Chordata</taxon>
        <taxon>Craniata</taxon>
        <taxon>Vertebrata</taxon>
        <taxon>Euteleostomi</taxon>
        <taxon>Actinopterygii</taxon>
        <taxon>Chondrostei</taxon>
        <taxon>Acipenseriformes</taxon>
        <taxon>Acipenseridae</taxon>
        <taxon>Acipenser</taxon>
    </lineage>
</organism>
<keyword evidence="10" id="KW-1185">Reference proteome</keyword>
<keyword evidence="4" id="KW-0479">Metal-binding</keyword>
<evidence type="ECO:0000256" key="7">
    <source>
        <dbReference type="ARBA" id="ARBA00023136"/>
    </source>
</evidence>
<accession>A0A444U1A7</accession>
<dbReference type="PROSITE" id="PS50222">
    <property type="entry name" value="EF_HAND_2"/>
    <property type="match status" value="1"/>
</dbReference>
<evidence type="ECO:0000256" key="4">
    <source>
        <dbReference type="ARBA" id="ARBA00022723"/>
    </source>
</evidence>
<evidence type="ECO:0000259" key="8">
    <source>
        <dbReference type="PROSITE" id="PS50222"/>
    </source>
</evidence>
<name>A0A444U1A7_ACIRT</name>
<dbReference type="InterPro" id="IPR018247">
    <property type="entry name" value="EF_Hand_1_Ca_BS"/>
</dbReference>
<keyword evidence="6" id="KW-0106">Calcium</keyword>
<comment type="caution">
    <text evidence="9">The sequence shown here is derived from an EMBL/GenBank/DDBJ whole genome shotgun (WGS) entry which is preliminary data.</text>
</comment>
<dbReference type="GO" id="GO:0005509">
    <property type="term" value="F:calcium ion binding"/>
    <property type="evidence" value="ECO:0007669"/>
    <property type="project" value="InterPro"/>
</dbReference>
<dbReference type="PANTHER" id="PTHR46735">
    <property type="entry name" value="CALPAIN, SMALL SUBUNIT 1 A-RELATED"/>
    <property type="match status" value="1"/>
</dbReference>
<dbReference type="GO" id="GO:0005737">
    <property type="term" value="C:cytoplasm"/>
    <property type="evidence" value="ECO:0007669"/>
    <property type="project" value="UniProtKB-SubCell"/>
</dbReference>
<dbReference type="AlphaFoldDB" id="A0A444U1A7"/>
<evidence type="ECO:0000313" key="9">
    <source>
        <dbReference type="EMBL" id="RXM28899.1"/>
    </source>
</evidence>
<dbReference type="InterPro" id="IPR002048">
    <property type="entry name" value="EF_hand_dom"/>
</dbReference>
<dbReference type="InterPro" id="IPR011992">
    <property type="entry name" value="EF-hand-dom_pair"/>
</dbReference>
<evidence type="ECO:0000256" key="1">
    <source>
        <dbReference type="ARBA" id="ARBA00004308"/>
    </source>
</evidence>
<dbReference type="SUPFAM" id="SSF47473">
    <property type="entry name" value="EF-hand"/>
    <property type="match status" value="1"/>
</dbReference>
<sequence length="114" mass="13374">MGFNEFKELFGVLNVWKQNFMMFDQDRSGTVEPHEMSQAVLSMGYRISAQTLNGILKRYSKNGRIFFDDYVACCVKLRALTGMVDLFQKIICIITYFNEMKMHAIKLPKMQKKR</sequence>
<dbReference type="PROSITE" id="PS00018">
    <property type="entry name" value="EF_HAND_1"/>
    <property type="match status" value="1"/>
</dbReference>
<evidence type="ECO:0000256" key="5">
    <source>
        <dbReference type="ARBA" id="ARBA00022737"/>
    </source>
</evidence>
<proteinExistence type="predicted"/>
<dbReference type="Gene3D" id="1.10.238.10">
    <property type="entry name" value="EF-hand"/>
    <property type="match status" value="1"/>
</dbReference>
<comment type="subcellular location">
    <subcellularLocation>
        <location evidence="2">Cytoplasm</location>
    </subcellularLocation>
    <subcellularLocation>
        <location evidence="1">Endomembrane system</location>
    </subcellularLocation>
</comment>
<dbReference type="PANTHER" id="PTHR46735:SF5">
    <property type="entry name" value="GRANCALCIN"/>
    <property type="match status" value="1"/>
</dbReference>
<keyword evidence="7" id="KW-0472">Membrane</keyword>
<evidence type="ECO:0000256" key="6">
    <source>
        <dbReference type="ARBA" id="ARBA00022837"/>
    </source>
</evidence>
<feature type="domain" description="EF-hand" evidence="8">
    <location>
        <begin position="11"/>
        <end position="46"/>
    </location>
</feature>
<protein>
    <submittedName>
        <fullName evidence="9">Grancalcin</fullName>
    </submittedName>
</protein>
<evidence type="ECO:0000256" key="2">
    <source>
        <dbReference type="ARBA" id="ARBA00004496"/>
    </source>
</evidence>
<reference evidence="9 10" key="1">
    <citation type="submission" date="2019-01" db="EMBL/GenBank/DDBJ databases">
        <title>Draft Genome and Complete Hox-Cluster Characterization of the Sterlet Sturgeon (Acipenser ruthenus).</title>
        <authorList>
            <person name="Wei Q."/>
        </authorList>
    </citation>
    <scope>NUCLEOTIDE SEQUENCE [LARGE SCALE GENOMIC DNA]</scope>
    <source>
        <strain evidence="9">WHYD16114868_AA</strain>
        <tissue evidence="9">Blood</tissue>
    </source>
</reference>
<dbReference type="GO" id="GO:0012505">
    <property type="term" value="C:endomembrane system"/>
    <property type="evidence" value="ECO:0007669"/>
    <property type="project" value="UniProtKB-SubCell"/>
</dbReference>
<keyword evidence="5" id="KW-0677">Repeat</keyword>
<dbReference type="EMBL" id="SCEB01215569">
    <property type="protein sequence ID" value="RXM28899.1"/>
    <property type="molecule type" value="Genomic_DNA"/>
</dbReference>